<accession>A0ABR0AVC6</accession>
<dbReference type="Proteomes" id="UP001234178">
    <property type="component" value="Unassembled WGS sequence"/>
</dbReference>
<evidence type="ECO:0000313" key="1">
    <source>
        <dbReference type="EMBL" id="KAK4029101.1"/>
    </source>
</evidence>
<evidence type="ECO:0000313" key="2">
    <source>
        <dbReference type="Proteomes" id="UP001234178"/>
    </source>
</evidence>
<comment type="caution">
    <text evidence="1">The sequence shown here is derived from an EMBL/GenBank/DDBJ whole genome shotgun (WGS) entry which is preliminary data.</text>
</comment>
<proteinExistence type="predicted"/>
<protein>
    <submittedName>
        <fullName evidence="1">Uncharacterized protein</fullName>
    </submittedName>
</protein>
<gene>
    <name evidence="1" type="ORF">OUZ56_022111</name>
</gene>
<dbReference type="EMBL" id="JAOYFB010000039">
    <property type="protein sequence ID" value="KAK4029101.1"/>
    <property type="molecule type" value="Genomic_DNA"/>
</dbReference>
<reference evidence="1 2" key="1">
    <citation type="journal article" date="2023" name="Nucleic Acids Res.">
        <title>The hologenome of Daphnia magna reveals possible DNA methylation and microbiome-mediated evolution of the host genome.</title>
        <authorList>
            <person name="Chaturvedi A."/>
            <person name="Li X."/>
            <person name="Dhandapani V."/>
            <person name="Marshall H."/>
            <person name="Kissane S."/>
            <person name="Cuenca-Cambronero M."/>
            <person name="Asole G."/>
            <person name="Calvet F."/>
            <person name="Ruiz-Romero M."/>
            <person name="Marangio P."/>
            <person name="Guigo R."/>
            <person name="Rago D."/>
            <person name="Mirbahai L."/>
            <person name="Eastwood N."/>
            <person name="Colbourne J.K."/>
            <person name="Zhou J."/>
            <person name="Mallon E."/>
            <person name="Orsini L."/>
        </authorList>
    </citation>
    <scope>NUCLEOTIDE SEQUENCE [LARGE SCALE GENOMIC DNA]</scope>
    <source>
        <strain evidence="1">LRV0_1</strain>
    </source>
</reference>
<sequence length="98" mass="11207">MESLYLPSLMRICLICIDIYNLAVGIDCQTAIRLLTSSVREQMYNTTASLFQVIKRIAYRIKTSNISKNRPNLKTSGVSPPANLHLMELIMTRMRMAR</sequence>
<name>A0ABR0AVC6_9CRUS</name>
<organism evidence="1 2">
    <name type="scientific">Daphnia magna</name>
    <dbReference type="NCBI Taxonomy" id="35525"/>
    <lineage>
        <taxon>Eukaryota</taxon>
        <taxon>Metazoa</taxon>
        <taxon>Ecdysozoa</taxon>
        <taxon>Arthropoda</taxon>
        <taxon>Crustacea</taxon>
        <taxon>Branchiopoda</taxon>
        <taxon>Diplostraca</taxon>
        <taxon>Cladocera</taxon>
        <taxon>Anomopoda</taxon>
        <taxon>Daphniidae</taxon>
        <taxon>Daphnia</taxon>
    </lineage>
</organism>
<keyword evidence="2" id="KW-1185">Reference proteome</keyword>